<reference evidence="3" key="2">
    <citation type="journal article" date="2023" name="IMA Fungus">
        <title>Comparative genomic study of the Penicillium genus elucidates a diverse pangenome and 15 lateral gene transfer events.</title>
        <authorList>
            <person name="Petersen C."/>
            <person name="Sorensen T."/>
            <person name="Nielsen M.R."/>
            <person name="Sondergaard T.E."/>
            <person name="Sorensen J.L."/>
            <person name="Fitzpatrick D.A."/>
            <person name="Frisvad J.C."/>
            <person name="Nielsen K.L."/>
        </authorList>
    </citation>
    <scope>NUCLEOTIDE SEQUENCE</scope>
    <source>
        <strain evidence="3">IBT 21917</strain>
    </source>
</reference>
<feature type="domain" description="DUF7580" evidence="2">
    <location>
        <begin position="405"/>
        <end position="598"/>
    </location>
</feature>
<proteinExistence type="predicted"/>
<dbReference type="AlphaFoldDB" id="A0A9W9LVZ2"/>
<feature type="compositionally biased region" description="Low complexity" evidence="1">
    <location>
        <begin position="324"/>
        <end position="342"/>
    </location>
</feature>
<comment type="caution">
    <text evidence="3">The sequence shown here is derived from an EMBL/GenBank/DDBJ whole genome shotgun (WGS) entry which is preliminary data.</text>
</comment>
<dbReference type="OrthoDB" id="20872at2759"/>
<accession>A0A9W9LVZ2</accession>
<feature type="compositionally biased region" description="Basic residues" evidence="1">
    <location>
        <begin position="306"/>
        <end position="321"/>
    </location>
</feature>
<evidence type="ECO:0000256" key="1">
    <source>
        <dbReference type="SAM" id="MobiDB-lite"/>
    </source>
</evidence>
<dbReference type="Pfam" id="PF24476">
    <property type="entry name" value="DUF7580"/>
    <property type="match status" value="1"/>
</dbReference>
<evidence type="ECO:0000313" key="3">
    <source>
        <dbReference type="EMBL" id="KAJ5178822.1"/>
    </source>
</evidence>
<dbReference type="EMBL" id="JAPQKO010000002">
    <property type="protein sequence ID" value="KAJ5178822.1"/>
    <property type="molecule type" value="Genomic_DNA"/>
</dbReference>
<protein>
    <recommendedName>
        <fullName evidence="2">DUF7580 domain-containing protein</fullName>
    </recommendedName>
</protein>
<feature type="region of interest" description="Disordered" evidence="1">
    <location>
        <begin position="301"/>
        <end position="342"/>
    </location>
</feature>
<evidence type="ECO:0000313" key="4">
    <source>
        <dbReference type="Proteomes" id="UP001146351"/>
    </source>
</evidence>
<dbReference type="PANTHER" id="PTHR35186">
    <property type="entry name" value="ANK_REP_REGION DOMAIN-CONTAINING PROTEIN"/>
    <property type="match status" value="1"/>
</dbReference>
<organism evidence="3 4">
    <name type="scientific">Penicillium capsulatum</name>
    <dbReference type="NCBI Taxonomy" id="69766"/>
    <lineage>
        <taxon>Eukaryota</taxon>
        <taxon>Fungi</taxon>
        <taxon>Dikarya</taxon>
        <taxon>Ascomycota</taxon>
        <taxon>Pezizomycotina</taxon>
        <taxon>Eurotiomycetes</taxon>
        <taxon>Eurotiomycetidae</taxon>
        <taxon>Eurotiales</taxon>
        <taxon>Aspergillaceae</taxon>
        <taxon>Penicillium</taxon>
    </lineage>
</organism>
<reference evidence="3" key="1">
    <citation type="submission" date="2022-11" db="EMBL/GenBank/DDBJ databases">
        <authorList>
            <person name="Petersen C."/>
        </authorList>
    </citation>
    <scope>NUCLEOTIDE SEQUENCE</scope>
    <source>
        <strain evidence="3">IBT 21917</strain>
    </source>
</reference>
<keyword evidence="4" id="KW-1185">Reference proteome</keyword>
<evidence type="ECO:0000259" key="2">
    <source>
        <dbReference type="Pfam" id="PF24476"/>
    </source>
</evidence>
<sequence>MEFIVGTVLAGVPIVLETYEHYGRLSKGCSTFRHYSRELAKLDTMMKTQKTLFRGNIIKLLTALTNDPTARDLLTPNISGQWEMLHISVLCGQDQNRLEALRETFDSWEATLDLVHQSIETICLELEGFRSSDSTETLKQLAKRFRLSWKKTEVQSAIQELRDFTADFNELTARIVSELKEVKSNPSAPALRWRASQLNSLEQYRQIRVASHSLYNTLAVKWSCPKHQRHAAHIAVIRSSPQWDLCVKFGMAIDPDCPQSTGRETPIRFEVEALDPNSPMQPALPPAPEWDTIEKMKTRSLAIRPATKKKSKKKASKKVRLRTASISDPKPSASSASSASSSLTLVNTASSDTVNVSDTMANLSLVDDFCHHFINPQMYPQMYPNNSYIGYIQNDGLHRFYLPGRQAEQQMSLEDIIAWVSEDRISRTLPRTTIANLSYLLSTAILQYHSTPWLQNTWQSSHVRFFGFGTANLSPDVSEIGPKMPYFRAEMPQSEQSPGLAKLDSVAEDAPDPDLVCLARNEPLFRLGTVLLELGYSQPWARLREHALKNLPSVQHTGYHVADKLAQAPMLRERMGPKFMTIVRKCIGCDFGLGESDLANEQLQGAFLVDVVQALQGVERGLKELAMRLG</sequence>
<name>A0A9W9LVZ2_9EURO</name>
<dbReference type="Proteomes" id="UP001146351">
    <property type="component" value="Unassembled WGS sequence"/>
</dbReference>
<dbReference type="InterPro" id="IPR056002">
    <property type="entry name" value="DUF7580"/>
</dbReference>
<gene>
    <name evidence="3" type="ORF">N7492_002032</name>
</gene>
<dbReference type="PANTHER" id="PTHR35186:SF4">
    <property type="entry name" value="PRION-INHIBITION AND PROPAGATION HELO DOMAIN-CONTAINING PROTEIN"/>
    <property type="match status" value="1"/>
</dbReference>